<dbReference type="Gene3D" id="3.40.50.300">
    <property type="entry name" value="P-loop containing nucleotide triphosphate hydrolases"/>
    <property type="match status" value="1"/>
</dbReference>
<dbReference type="Proteomes" id="UP000681722">
    <property type="component" value="Unassembled WGS sequence"/>
</dbReference>
<evidence type="ECO:0000313" key="3">
    <source>
        <dbReference type="Proteomes" id="UP000663829"/>
    </source>
</evidence>
<dbReference type="OrthoDB" id="10018969at2759"/>
<sequence length="218" mass="25230">MMDEAFLRRTQAKVFVDHPSSAIRNNMLTPLVCKDSRVFTPKRLESLVKITTNLSGTAISAFRSNIIIEMDGNPNIKDHRRILIDYADRKCLIEIQNEPTLEKGLEKDETSVPRLLARSIHGCSTRNIDTIQTIDLNFLIKQNAFDENQIFELLTTTFLECNEYNRSMLVFDIDSLIMLNKSDSKMSKSKSISKIRVYQFIREKYKTSIVEEMEPNEK</sequence>
<dbReference type="EMBL" id="CAJOBC010098148">
    <property type="protein sequence ID" value="CAF4452239.1"/>
    <property type="molecule type" value="Genomic_DNA"/>
</dbReference>
<evidence type="ECO:0000313" key="2">
    <source>
        <dbReference type="EMBL" id="CAF4452239.1"/>
    </source>
</evidence>
<comment type="caution">
    <text evidence="1">The sequence shown here is derived from an EMBL/GenBank/DDBJ whole genome shotgun (WGS) entry which is preliminary data.</text>
</comment>
<reference evidence="1" key="1">
    <citation type="submission" date="2021-02" db="EMBL/GenBank/DDBJ databases">
        <authorList>
            <person name="Nowell W R."/>
        </authorList>
    </citation>
    <scope>NUCLEOTIDE SEQUENCE</scope>
</reference>
<gene>
    <name evidence="1" type="ORF">GPM918_LOCUS41272</name>
    <name evidence="2" type="ORF">SRO942_LOCUS42304</name>
</gene>
<keyword evidence="3" id="KW-1185">Reference proteome</keyword>
<proteinExistence type="predicted"/>
<dbReference type="AlphaFoldDB" id="A0A815ZIL6"/>
<dbReference type="EMBL" id="CAJNOQ010032132">
    <property type="protein sequence ID" value="CAF1583761.1"/>
    <property type="molecule type" value="Genomic_DNA"/>
</dbReference>
<feature type="non-terminal residue" evidence="1">
    <location>
        <position position="1"/>
    </location>
</feature>
<dbReference type="InterPro" id="IPR027417">
    <property type="entry name" value="P-loop_NTPase"/>
</dbReference>
<protein>
    <submittedName>
        <fullName evidence="1">Uncharacterized protein</fullName>
    </submittedName>
</protein>
<dbReference type="Proteomes" id="UP000663829">
    <property type="component" value="Unassembled WGS sequence"/>
</dbReference>
<organism evidence="1 3">
    <name type="scientific">Didymodactylos carnosus</name>
    <dbReference type="NCBI Taxonomy" id="1234261"/>
    <lineage>
        <taxon>Eukaryota</taxon>
        <taxon>Metazoa</taxon>
        <taxon>Spiralia</taxon>
        <taxon>Gnathifera</taxon>
        <taxon>Rotifera</taxon>
        <taxon>Eurotatoria</taxon>
        <taxon>Bdelloidea</taxon>
        <taxon>Philodinida</taxon>
        <taxon>Philodinidae</taxon>
        <taxon>Didymodactylos</taxon>
    </lineage>
</organism>
<evidence type="ECO:0000313" key="1">
    <source>
        <dbReference type="EMBL" id="CAF1583761.1"/>
    </source>
</evidence>
<name>A0A815ZIL6_9BILA</name>
<accession>A0A815ZIL6</accession>
<dbReference type="Gene3D" id="1.10.8.60">
    <property type="match status" value="1"/>
</dbReference>